<dbReference type="PROSITE" id="PS00455">
    <property type="entry name" value="AMP_BINDING"/>
    <property type="match status" value="1"/>
</dbReference>
<dbReference type="InterPro" id="IPR000873">
    <property type="entry name" value="AMP-dep_synth/lig_dom"/>
</dbReference>
<dbReference type="InterPro" id="IPR010071">
    <property type="entry name" value="AA_adenyl_dom"/>
</dbReference>
<dbReference type="InterPro" id="IPR001242">
    <property type="entry name" value="Condensation_dom"/>
</dbReference>
<dbReference type="RefSeq" id="WP_192394361.1">
    <property type="nucleotide sequence ID" value="NZ_CAJHIU010000002.1"/>
</dbReference>
<reference evidence="4 5" key="1">
    <citation type="submission" date="2020-09" db="EMBL/GenBank/DDBJ databases">
        <title>Methylomonas albis sp. nov. and Methylomonas fluvii sp. nov.: Two cold-adapted methanotrophs from the River Elbe and an amended description of Methylovulum psychrotolerans strain Eb1.</title>
        <authorList>
            <person name="Bussmann I.K."/>
            <person name="Klings K.-W."/>
            <person name="Warnstedt J."/>
            <person name="Hoppert M."/>
            <person name="Saborowski A."/>
            <person name="Horn F."/>
            <person name="Liebner S."/>
        </authorList>
    </citation>
    <scope>NUCLEOTIDE SEQUENCE [LARGE SCALE GENOMIC DNA]</scope>
    <source>
        <strain evidence="4 5">EbB</strain>
    </source>
</reference>
<dbReference type="InterPro" id="IPR029058">
    <property type="entry name" value="AB_hydrolase_fold"/>
</dbReference>
<dbReference type="EMBL" id="JACXST010000002">
    <property type="protein sequence ID" value="MBD9361555.1"/>
    <property type="molecule type" value="Genomic_DNA"/>
</dbReference>
<dbReference type="SUPFAM" id="SSF47336">
    <property type="entry name" value="ACP-like"/>
    <property type="match status" value="1"/>
</dbReference>
<dbReference type="NCBIfam" id="TIGR01733">
    <property type="entry name" value="AA-adenyl-dom"/>
    <property type="match status" value="1"/>
</dbReference>
<organism evidence="4 5">
    <name type="scientific">Methylomonas fluvii</name>
    <dbReference type="NCBI Taxonomy" id="1854564"/>
    <lineage>
        <taxon>Bacteria</taxon>
        <taxon>Pseudomonadati</taxon>
        <taxon>Pseudomonadota</taxon>
        <taxon>Gammaproteobacteria</taxon>
        <taxon>Methylococcales</taxon>
        <taxon>Methylococcaceae</taxon>
        <taxon>Methylomonas</taxon>
    </lineage>
</organism>
<proteinExistence type="predicted"/>
<evidence type="ECO:0000259" key="3">
    <source>
        <dbReference type="PROSITE" id="PS50075"/>
    </source>
</evidence>
<dbReference type="PROSITE" id="PS50075">
    <property type="entry name" value="CARRIER"/>
    <property type="match status" value="1"/>
</dbReference>
<dbReference type="Pfam" id="PF00668">
    <property type="entry name" value="Condensation"/>
    <property type="match status" value="1"/>
</dbReference>
<dbReference type="InterPro" id="IPR020806">
    <property type="entry name" value="PKS_PP-bd"/>
</dbReference>
<dbReference type="InterPro" id="IPR023213">
    <property type="entry name" value="CAT-like_dom_sf"/>
</dbReference>
<dbReference type="Gene3D" id="3.30.559.10">
    <property type="entry name" value="Chloramphenicol acetyltransferase-like domain"/>
    <property type="match status" value="1"/>
</dbReference>
<dbReference type="InterPro" id="IPR020845">
    <property type="entry name" value="AMP-binding_CS"/>
</dbReference>
<dbReference type="Gene3D" id="3.40.50.1820">
    <property type="entry name" value="alpha/beta hydrolase"/>
    <property type="match status" value="1"/>
</dbReference>
<dbReference type="Pfam" id="PF00550">
    <property type="entry name" value="PP-binding"/>
    <property type="match status" value="1"/>
</dbReference>
<accession>A0ABR9DF13</accession>
<feature type="domain" description="Carrier" evidence="3">
    <location>
        <begin position="1004"/>
        <end position="1079"/>
    </location>
</feature>
<dbReference type="InterPro" id="IPR036736">
    <property type="entry name" value="ACP-like_sf"/>
</dbReference>
<keyword evidence="5" id="KW-1185">Reference proteome</keyword>
<dbReference type="Pfam" id="PF00501">
    <property type="entry name" value="AMP-binding"/>
    <property type="match status" value="1"/>
</dbReference>
<dbReference type="SUPFAM" id="SSF52777">
    <property type="entry name" value="CoA-dependent acyltransferases"/>
    <property type="match status" value="2"/>
</dbReference>
<protein>
    <submittedName>
        <fullName evidence="4">Amino acid adenylation domain-containing protein</fullName>
    </submittedName>
</protein>
<gene>
    <name evidence="4" type="ORF">EBB_13675</name>
</gene>
<keyword evidence="1" id="KW-0596">Phosphopantetheine</keyword>
<dbReference type="InterPro" id="IPR025110">
    <property type="entry name" value="AMP-bd_C"/>
</dbReference>
<dbReference type="Gene3D" id="3.30.559.30">
    <property type="entry name" value="Nonribosomal peptide synthetase, condensation domain"/>
    <property type="match status" value="1"/>
</dbReference>
<dbReference type="Proteomes" id="UP000641152">
    <property type="component" value="Unassembled WGS sequence"/>
</dbReference>
<dbReference type="PANTHER" id="PTHR45527">
    <property type="entry name" value="NONRIBOSOMAL PEPTIDE SYNTHETASE"/>
    <property type="match status" value="1"/>
</dbReference>
<keyword evidence="2" id="KW-0597">Phosphoprotein</keyword>
<dbReference type="Gene3D" id="3.30.300.30">
    <property type="match status" value="1"/>
</dbReference>
<evidence type="ECO:0000313" key="4">
    <source>
        <dbReference type="EMBL" id="MBD9361555.1"/>
    </source>
</evidence>
<evidence type="ECO:0000256" key="2">
    <source>
        <dbReference type="ARBA" id="ARBA00022553"/>
    </source>
</evidence>
<evidence type="ECO:0000256" key="1">
    <source>
        <dbReference type="ARBA" id="ARBA00022450"/>
    </source>
</evidence>
<dbReference type="InterPro" id="IPR045851">
    <property type="entry name" value="AMP-bd_C_sf"/>
</dbReference>
<dbReference type="Pfam" id="PF13193">
    <property type="entry name" value="AMP-binding_C"/>
    <property type="match status" value="1"/>
</dbReference>
<comment type="caution">
    <text evidence="4">The sequence shown here is derived from an EMBL/GenBank/DDBJ whole genome shotgun (WGS) entry which is preliminary data.</text>
</comment>
<dbReference type="SUPFAM" id="SSF56801">
    <property type="entry name" value="Acetyl-CoA synthetase-like"/>
    <property type="match status" value="1"/>
</dbReference>
<dbReference type="Gene3D" id="2.30.38.10">
    <property type="entry name" value="Luciferase, Domain 3"/>
    <property type="match status" value="1"/>
</dbReference>
<dbReference type="SMART" id="SM00823">
    <property type="entry name" value="PKS_PP"/>
    <property type="match status" value="1"/>
</dbReference>
<dbReference type="CDD" id="cd05930">
    <property type="entry name" value="A_NRPS"/>
    <property type="match status" value="1"/>
</dbReference>
<dbReference type="InterPro" id="IPR009081">
    <property type="entry name" value="PP-bd_ACP"/>
</dbReference>
<dbReference type="PANTHER" id="PTHR45527:SF1">
    <property type="entry name" value="FATTY ACID SYNTHASE"/>
    <property type="match status" value="1"/>
</dbReference>
<dbReference type="CDD" id="cd19531">
    <property type="entry name" value="LCL_NRPS-like"/>
    <property type="match status" value="1"/>
</dbReference>
<evidence type="ECO:0000313" key="5">
    <source>
        <dbReference type="Proteomes" id="UP000641152"/>
    </source>
</evidence>
<dbReference type="Gene3D" id="3.40.50.980">
    <property type="match status" value="2"/>
</dbReference>
<name>A0ABR9DF13_9GAMM</name>
<sequence>MIKTKESEKQQSANHTQLITRLNKTNIPAKSAITKRNKDQPVPLSYSQERLWIMSQLEPDNPVYNVAGAVQYDGLLNVQALQHSLDEVLRRHEILRSLFVAEGQQVLPDSRMPLSCLDFTGFSHDSAMELFQQRADDFIHQPFLLTCQLPLRALLVVLSEQRHILLLALHHIVSDRWSVGVLMQEVAALYAAYGHGKPSSLPELPIQYGDFCVWQRQQQENWARHLEYWRQKLTGAPPLLELPTDRPRSPRSSYCGNIYRFELSAELSGAVKELGKQYHATLFMVMAAAFNTLLYRYTGNKDLCIGYPVAGRNQTQTAALIGFFVNTLVLRCQLEPNMPFSELLLQLREQALQDQSHQELSFGQVLDALNPVRNAGHTPLFQVMLTVLNVPMPDFRMQDLSVVPLAMNNRMAQFDLTLLINECDGKLFGNFEYSTDLFDATTIDRMSGHLQMLLAGIVSSPELPLKQLPLLTEAETRLLLDEWSGVARSACSTADKLLIHQLFEAQAQMTPDKTALVFAGQSIGYGELNSRAELWAKQLLDLGIGPECRVGVCAERSIELIVGLLAVLKASAAYVPLDPSYPEERLEYMMDDAGIELLLTQSALADKFQHRAIKILCLDEDSAEGKTTHTSYCPISLGNTAYIIYTSGSTGKPKGVAVSHRNLLNSTLVRADYYREPLECFLLLSSFAFDSSVAGIFWTLSQGGCLCLPQQEELTDAAALTGLVKQHRVSHLLALPSFYTAIINDRNLAQLKTLRAVIVAGEACSVVIAVEHHRKLPDVSFYNEYGPTEGTVWSSVYRSKKTDSGVTLPIGRAIDNVRIYILDRQCQPVPIGVNGELCIGGAGLAQGYVNQAALTAEKFIPNPFSSNGERLYKTGDLTRFSADGEIECLGRIDNQVKIRGYRIELGEIEERLQQHPAIKDAAVLVRDEASGSKRLVAYLVGQPSTAVPEPPVLQAYLKQMLPDYMLPSNYIGLDELPLMPNGKRDRLALLNIREPALQSQKLKLASNSIEAALADIWREVLGLETVSVDTDFFEQGGHSLAAIQVLSRIQCAFNVDVPTEMLFESSTIELLAADIAQLQIQQQDSRSLDELLHELDQLSDEEAGHLLTIL</sequence>